<feature type="transmembrane region" description="Helical" evidence="9">
    <location>
        <begin position="52"/>
        <end position="73"/>
    </location>
</feature>
<dbReference type="Pfam" id="PF00512">
    <property type="entry name" value="HisKA"/>
    <property type="match status" value="1"/>
</dbReference>
<organism evidence="11 12">
    <name type="scientific">Rubinisphaera italica</name>
    <dbReference type="NCBI Taxonomy" id="2527969"/>
    <lineage>
        <taxon>Bacteria</taxon>
        <taxon>Pseudomonadati</taxon>
        <taxon>Planctomycetota</taxon>
        <taxon>Planctomycetia</taxon>
        <taxon>Planctomycetales</taxon>
        <taxon>Planctomycetaceae</taxon>
        <taxon>Rubinisphaera</taxon>
    </lineage>
</organism>
<keyword evidence="6 11" id="KW-0418">Kinase</keyword>
<keyword evidence="3" id="KW-0597">Phosphoprotein</keyword>
<evidence type="ECO:0000259" key="10">
    <source>
        <dbReference type="PROSITE" id="PS50109"/>
    </source>
</evidence>
<accession>A0A5C5XDV0</accession>
<dbReference type="SMART" id="SM00388">
    <property type="entry name" value="HisKA"/>
    <property type="match status" value="1"/>
</dbReference>
<comment type="catalytic activity">
    <reaction evidence="1">
        <text>ATP + protein L-histidine = ADP + protein N-phospho-L-histidine.</text>
        <dbReference type="EC" id="2.7.13.3"/>
    </reaction>
</comment>
<feature type="transmembrane region" description="Helical" evidence="9">
    <location>
        <begin position="18"/>
        <end position="40"/>
    </location>
</feature>
<evidence type="ECO:0000256" key="6">
    <source>
        <dbReference type="ARBA" id="ARBA00022777"/>
    </source>
</evidence>
<evidence type="ECO:0000313" key="11">
    <source>
        <dbReference type="EMBL" id="TWT60483.1"/>
    </source>
</evidence>
<dbReference type="GO" id="GO:0000155">
    <property type="term" value="F:phosphorelay sensor kinase activity"/>
    <property type="evidence" value="ECO:0007669"/>
    <property type="project" value="InterPro"/>
</dbReference>
<evidence type="ECO:0000256" key="3">
    <source>
        <dbReference type="ARBA" id="ARBA00022553"/>
    </source>
</evidence>
<gene>
    <name evidence="11" type="primary">kinA_1</name>
    <name evidence="11" type="ORF">Pan54_11970</name>
</gene>
<dbReference type="AlphaFoldDB" id="A0A5C5XDV0"/>
<name>A0A5C5XDV0_9PLAN</name>
<dbReference type="EC" id="2.7.13.3" evidence="2"/>
<dbReference type="CDD" id="cd00082">
    <property type="entry name" value="HisKA"/>
    <property type="match status" value="1"/>
</dbReference>
<dbReference type="InterPro" id="IPR005467">
    <property type="entry name" value="His_kinase_dom"/>
</dbReference>
<feature type="domain" description="Histidine kinase" evidence="10">
    <location>
        <begin position="104"/>
        <end position="311"/>
    </location>
</feature>
<dbReference type="Gene3D" id="1.10.287.130">
    <property type="match status" value="1"/>
</dbReference>
<reference evidence="11 12" key="1">
    <citation type="submission" date="2019-02" db="EMBL/GenBank/DDBJ databases">
        <title>Deep-cultivation of Planctomycetes and their phenomic and genomic characterization uncovers novel biology.</title>
        <authorList>
            <person name="Wiegand S."/>
            <person name="Jogler M."/>
            <person name="Boedeker C."/>
            <person name="Pinto D."/>
            <person name="Vollmers J."/>
            <person name="Rivas-Marin E."/>
            <person name="Kohn T."/>
            <person name="Peeters S.H."/>
            <person name="Heuer A."/>
            <person name="Rast P."/>
            <person name="Oberbeckmann S."/>
            <person name="Bunk B."/>
            <person name="Jeske O."/>
            <person name="Meyerdierks A."/>
            <person name="Storesund J.E."/>
            <person name="Kallscheuer N."/>
            <person name="Luecker S."/>
            <person name="Lage O.M."/>
            <person name="Pohl T."/>
            <person name="Merkel B.J."/>
            <person name="Hornburger P."/>
            <person name="Mueller R.-W."/>
            <person name="Bruemmer F."/>
            <person name="Labrenz M."/>
            <person name="Spormann A.M."/>
            <person name="Op Den Camp H."/>
            <person name="Overmann J."/>
            <person name="Amann R."/>
            <person name="Jetten M.S.M."/>
            <person name="Mascher T."/>
            <person name="Medema M.H."/>
            <person name="Devos D.P."/>
            <person name="Kaster A.-K."/>
            <person name="Ovreas L."/>
            <person name="Rohde M."/>
            <person name="Galperin M.Y."/>
            <person name="Jogler C."/>
        </authorList>
    </citation>
    <scope>NUCLEOTIDE SEQUENCE [LARGE SCALE GENOMIC DNA]</scope>
    <source>
        <strain evidence="11 12">Pan54</strain>
    </source>
</reference>
<dbReference type="PRINTS" id="PR00344">
    <property type="entry name" value="BCTRLSENSOR"/>
</dbReference>
<dbReference type="InterPro" id="IPR004358">
    <property type="entry name" value="Sig_transdc_His_kin-like_C"/>
</dbReference>
<comment type="caution">
    <text evidence="11">The sequence shown here is derived from an EMBL/GenBank/DDBJ whole genome shotgun (WGS) entry which is preliminary data.</text>
</comment>
<dbReference type="SUPFAM" id="SSF55874">
    <property type="entry name" value="ATPase domain of HSP90 chaperone/DNA topoisomerase II/histidine kinase"/>
    <property type="match status" value="1"/>
</dbReference>
<sequence>MFNYNSILATIVRSPLRILVIILVLIFTTEVFVMLVLPYIMPDILGITGEAFFDAILLTLVCALPVWFVILAAKQAEQERVTMARESEALKAQQMMTLAQLATGVAHEIRNPLTSIKMLIQVNKDKFAEEGLPTDDLELVVHEIRRMERSVNSLLEYARPERSEFAKFTIQKIIRNTAQLIESRCSTQNVELVINLPEIPATIEGDSAQIQQLLLNLVLNALDAMPEGGKLTLEVSQSQETYQIIVRDTGTGIAPAVESRLFSPFVTTKDNGVGLGLGICKRIAEMHQGTLTGMNRQIRGAEFCLTLPITHDYSHANMESEQDSVDFQSGTEASCKVY</sequence>
<evidence type="ECO:0000256" key="1">
    <source>
        <dbReference type="ARBA" id="ARBA00000085"/>
    </source>
</evidence>
<evidence type="ECO:0000256" key="8">
    <source>
        <dbReference type="ARBA" id="ARBA00023012"/>
    </source>
</evidence>
<dbReference type="Proteomes" id="UP000316095">
    <property type="component" value="Unassembled WGS sequence"/>
</dbReference>
<dbReference type="SUPFAM" id="SSF47384">
    <property type="entry name" value="Homodimeric domain of signal transducing histidine kinase"/>
    <property type="match status" value="1"/>
</dbReference>
<evidence type="ECO:0000313" key="12">
    <source>
        <dbReference type="Proteomes" id="UP000316095"/>
    </source>
</evidence>
<dbReference type="InterPro" id="IPR003661">
    <property type="entry name" value="HisK_dim/P_dom"/>
</dbReference>
<evidence type="ECO:0000256" key="4">
    <source>
        <dbReference type="ARBA" id="ARBA00022679"/>
    </source>
</evidence>
<keyword evidence="4 11" id="KW-0808">Transferase</keyword>
<dbReference type="PROSITE" id="PS50109">
    <property type="entry name" value="HIS_KIN"/>
    <property type="match status" value="1"/>
</dbReference>
<evidence type="ECO:0000256" key="2">
    <source>
        <dbReference type="ARBA" id="ARBA00012438"/>
    </source>
</evidence>
<proteinExistence type="predicted"/>
<evidence type="ECO:0000256" key="9">
    <source>
        <dbReference type="SAM" id="Phobius"/>
    </source>
</evidence>
<keyword evidence="7" id="KW-0067">ATP-binding</keyword>
<dbReference type="Gene3D" id="3.30.565.10">
    <property type="entry name" value="Histidine kinase-like ATPase, C-terminal domain"/>
    <property type="match status" value="1"/>
</dbReference>
<protein>
    <recommendedName>
        <fullName evidence="2">histidine kinase</fullName>
        <ecNumber evidence="2">2.7.13.3</ecNumber>
    </recommendedName>
</protein>
<dbReference type="InterPro" id="IPR036097">
    <property type="entry name" value="HisK_dim/P_sf"/>
</dbReference>
<dbReference type="EMBL" id="SJPG01000001">
    <property type="protein sequence ID" value="TWT60483.1"/>
    <property type="molecule type" value="Genomic_DNA"/>
</dbReference>
<dbReference type="InterPro" id="IPR036890">
    <property type="entry name" value="HATPase_C_sf"/>
</dbReference>
<dbReference type="InterPro" id="IPR003594">
    <property type="entry name" value="HATPase_dom"/>
</dbReference>
<dbReference type="GO" id="GO:0005524">
    <property type="term" value="F:ATP binding"/>
    <property type="evidence" value="ECO:0007669"/>
    <property type="project" value="UniProtKB-KW"/>
</dbReference>
<keyword evidence="12" id="KW-1185">Reference proteome</keyword>
<dbReference type="PANTHER" id="PTHR43065:SF10">
    <property type="entry name" value="PEROXIDE STRESS-ACTIVATED HISTIDINE KINASE MAK3"/>
    <property type="match status" value="1"/>
</dbReference>
<dbReference type="RefSeq" id="WP_146502603.1">
    <property type="nucleotide sequence ID" value="NZ_SJPG01000001.1"/>
</dbReference>
<dbReference type="PANTHER" id="PTHR43065">
    <property type="entry name" value="SENSOR HISTIDINE KINASE"/>
    <property type="match status" value="1"/>
</dbReference>
<evidence type="ECO:0000256" key="5">
    <source>
        <dbReference type="ARBA" id="ARBA00022741"/>
    </source>
</evidence>
<dbReference type="OrthoDB" id="9815750at2"/>
<dbReference type="Pfam" id="PF02518">
    <property type="entry name" value="HATPase_c"/>
    <property type="match status" value="1"/>
</dbReference>
<evidence type="ECO:0000256" key="7">
    <source>
        <dbReference type="ARBA" id="ARBA00022840"/>
    </source>
</evidence>
<keyword evidence="8" id="KW-0902">Two-component regulatory system</keyword>
<keyword evidence="9" id="KW-0472">Membrane</keyword>
<keyword evidence="9" id="KW-0812">Transmembrane</keyword>
<keyword evidence="9" id="KW-1133">Transmembrane helix</keyword>
<dbReference type="SMART" id="SM00387">
    <property type="entry name" value="HATPase_c"/>
    <property type="match status" value="1"/>
</dbReference>
<keyword evidence="5" id="KW-0547">Nucleotide-binding</keyword>